<dbReference type="AlphaFoldDB" id="A0A0R3QIT8"/>
<dbReference type="GO" id="GO:0005997">
    <property type="term" value="P:xylulose metabolic process"/>
    <property type="evidence" value="ECO:0007669"/>
    <property type="project" value="TreeGrafter"/>
</dbReference>
<keyword evidence="4" id="KW-0560">Oxidoreductase</keyword>
<dbReference type="PROSITE" id="PS00061">
    <property type="entry name" value="ADH_SHORT"/>
    <property type="match status" value="1"/>
</dbReference>
<dbReference type="InterPro" id="IPR051737">
    <property type="entry name" value="L-xylulose/Carbonyl_redctase"/>
</dbReference>
<dbReference type="InterPro" id="IPR002347">
    <property type="entry name" value="SDR_fam"/>
</dbReference>
<dbReference type="PANTHER" id="PTHR44252">
    <property type="entry name" value="D-ERYTHRULOSE REDUCTASE"/>
    <property type="match status" value="1"/>
</dbReference>
<name>A0A0R3QIT8_9BILA</name>
<dbReference type="InterPro" id="IPR036291">
    <property type="entry name" value="NAD(P)-bd_dom_sf"/>
</dbReference>
<dbReference type="EMBL" id="UZAG01006052">
    <property type="protein sequence ID" value="VDO18224.1"/>
    <property type="molecule type" value="Genomic_DNA"/>
</dbReference>
<accession>A0A0R3QIT8</accession>
<reference evidence="7" key="1">
    <citation type="submission" date="2017-02" db="UniProtKB">
        <authorList>
            <consortium name="WormBaseParasite"/>
        </authorList>
    </citation>
    <scope>IDENTIFICATION</scope>
</reference>
<dbReference type="PANTHER" id="PTHR44252:SF3">
    <property type="entry name" value="D-ERYTHRULOSE REDUCTASE-RELATED"/>
    <property type="match status" value="1"/>
</dbReference>
<protein>
    <submittedName>
        <fullName evidence="7">FGGY_C domain-containing protein</fullName>
    </submittedName>
</protein>
<keyword evidence="3" id="KW-0521">NADP</keyword>
<evidence type="ECO:0000256" key="2">
    <source>
        <dbReference type="ARBA" id="ARBA00011881"/>
    </source>
</evidence>
<dbReference type="GO" id="GO:0050038">
    <property type="term" value="F:L-xylulose reductase (NADPH) activity"/>
    <property type="evidence" value="ECO:0007669"/>
    <property type="project" value="TreeGrafter"/>
</dbReference>
<evidence type="ECO:0000313" key="7">
    <source>
        <dbReference type="WBParaSite" id="BTMF_0000633001-mRNA-1"/>
    </source>
</evidence>
<keyword evidence="6" id="KW-1185">Reference proteome</keyword>
<dbReference type="SUPFAM" id="SSF53067">
    <property type="entry name" value="Actin-like ATPase domain"/>
    <property type="match status" value="1"/>
</dbReference>
<dbReference type="PRINTS" id="PR00081">
    <property type="entry name" value="GDHRDH"/>
</dbReference>
<reference evidence="5 6" key="2">
    <citation type="submission" date="2018-11" db="EMBL/GenBank/DDBJ databases">
        <authorList>
            <consortium name="Pathogen Informatics"/>
        </authorList>
    </citation>
    <scope>NUCLEOTIDE SEQUENCE [LARGE SCALE GENOMIC DNA]</scope>
</reference>
<sequence>MQIVADITGYPVFTIEEEVEAALGAAMLAALGAGLVDAATAERGWVTLVERARPEPQAQAVYRERFEIYKSLYPASGIGRAVAVRIAQTGAQVTAVGRQEAALQKLQEETGCNPLVLDVADPQALDQAFAELPAFDLVVNCAGIALLEPALELQAWSFDAVMAVNARAAALVAARCGKAMAAAGVRGSIVNVSSQAALVALDAHLCYCASKAALDAITRSLCLELGPHGIRVNSVNPT</sequence>
<dbReference type="PRINTS" id="PR00080">
    <property type="entry name" value="SDRFAMILY"/>
</dbReference>
<dbReference type="SUPFAM" id="SSF51735">
    <property type="entry name" value="NAD(P)-binding Rossmann-fold domains"/>
    <property type="match status" value="1"/>
</dbReference>
<dbReference type="WBParaSite" id="BTMF_0000633001-mRNA-1">
    <property type="protein sequence ID" value="BTMF_0000633001-mRNA-1"/>
    <property type="gene ID" value="BTMF_0000633001"/>
</dbReference>
<dbReference type="InterPro" id="IPR020904">
    <property type="entry name" value="Sc_DH/Rdtase_CS"/>
</dbReference>
<comment type="similarity">
    <text evidence="1">Belongs to the short-chain dehydrogenases/reductases (SDR) family.</text>
</comment>
<gene>
    <name evidence="5" type="ORF">BTMF_LOCUS5570</name>
</gene>
<proteinExistence type="inferred from homology"/>
<evidence type="ECO:0000313" key="6">
    <source>
        <dbReference type="Proteomes" id="UP000280834"/>
    </source>
</evidence>
<dbReference type="STRING" id="42155.A0A0R3QIT8"/>
<dbReference type="GO" id="GO:0006006">
    <property type="term" value="P:glucose metabolic process"/>
    <property type="evidence" value="ECO:0007669"/>
    <property type="project" value="TreeGrafter"/>
</dbReference>
<comment type="subunit">
    <text evidence="2">Homotetramer.</text>
</comment>
<evidence type="ECO:0000256" key="4">
    <source>
        <dbReference type="ARBA" id="ARBA00023002"/>
    </source>
</evidence>
<organism evidence="7">
    <name type="scientific">Brugia timori</name>
    <dbReference type="NCBI Taxonomy" id="42155"/>
    <lineage>
        <taxon>Eukaryota</taxon>
        <taxon>Metazoa</taxon>
        <taxon>Ecdysozoa</taxon>
        <taxon>Nematoda</taxon>
        <taxon>Chromadorea</taxon>
        <taxon>Rhabditida</taxon>
        <taxon>Spirurina</taxon>
        <taxon>Spiruromorpha</taxon>
        <taxon>Filarioidea</taxon>
        <taxon>Onchocercidae</taxon>
        <taxon>Brugia</taxon>
    </lineage>
</organism>
<dbReference type="Proteomes" id="UP000280834">
    <property type="component" value="Unassembled WGS sequence"/>
</dbReference>
<evidence type="ECO:0000256" key="3">
    <source>
        <dbReference type="ARBA" id="ARBA00022857"/>
    </source>
</evidence>
<evidence type="ECO:0000313" key="5">
    <source>
        <dbReference type="EMBL" id="VDO18224.1"/>
    </source>
</evidence>
<dbReference type="Gene3D" id="3.40.50.720">
    <property type="entry name" value="NAD(P)-binding Rossmann-like Domain"/>
    <property type="match status" value="1"/>
</dbReference>
<dbReference type="InterPro" id="IPR043129">
    <property type="entry name" value="ATPase_NBD"/>
</dbReference>
<dbReference type="Pfam" id="PF13561">
    <property type="entry name" value="adh_short_C2"/>
    <property type="match status" value="1"/>
</dbReference>
<evidence type="ECO:0000256" key="1">
    <source>
        <dbReference type="ARBA" id="ARBA00006484"/>
    </source>
</evidence>
<dbReference type="Gene3D" id="3.30.420.40">
    <property type="match status" value="1"/>
</dbReference>
<dbReference type="GO" id="GO:0004090">
    <property type="term" value="F:carbonyl reductase (NADPH) activity"/>
    <property type="evidence" value="ECO:0007669"/>
    <property type="project" value="TreeGrafter"/>
</dbReference>